<keyword evidence="3" id="KW-1185">Reference proteome</keyword>
<sequence>MKKNSKYKIIHYNRRHFIIDINRNKLTFVFPLLNYVIRHKLIEINGEELLKIKTEYISEQRKKINSSIGWLGGGISTVLGRFISPLIGRAFFKNNIIIGIVILLVLLIPLLIIKYIVDAKNEKKLKIRLRQSEIRAFILPNKKEVIKNILFNIFFGGQFLFLAIGTIIEDESHFIFSLGILTYFTFILFQNLILYSQSTITGRIGGIKWKQ</sequence>
<dbReference type="EMBL" id="JANSLD010000024">
    <property type="protein sequence ID" value="MCY1583069.1"/>
    <property type="molecule type" value="Genomic_DNA"/>
</dbReference>
<name>A0ABT4BK63_9STAP</name>
<feature type="transmembrane region" description="Helical" evidence="1">
    <location>
        <begin position="96"/>
        <end position="117"/>
    </location>
</feature>
<proteinExistence type="predicted"/>
<evidence type="ECO:0000313" key="3">
    <source>
        <dbReference type="Proteomes" id="UP001072952"/>
    </source>
</evidence>
<dbReference type="Pfam" id="PF04276">
    <property type="entry name" value="DUF443"/>
    <property type="match status" value="1"/>
</dbReference>
<dbReference type="RefSeq" id="WP_260979905.1">
    <property type="nucleotide sequence ID" value="NZ_JANSKR010000013.1"/>
</dbReference>
<reference evidence="2" key="1">
    <citation type="journal article" date="2022" name="Int. J. Mol. Sci.">
        <title>Phenotypic and Genotypic Virulence Characterisation of Staphylococcus pettenkoferi Strains Isolated from Human Bloodstream and Diabetic Foot Infections.</title>
        <authorList>
            <person name="Magnan C."/>
            <person name="Ahmad-Mansour N."/>
            <person name="Pouget C."/>
            <person name="Morsli M."/>
            <person name="Huc-Brandt S."/>
            <person name="Pantel A."/>
            <person name="Dunyach-Remy C."/>
            <person name="Sotto A."/>
            <person name="Molle V."/>
            <person name="Lavigne J.-P."/>
        </authorList>
    </citation>
    <scope>NUCLEOTIDE SEQUENCE</scope>
    <source>
        <strain evidence="2">NSP012P</strain>
    </source>
</reference>
<protein>
    <submittedName>
        <fullName evidence="2">DUF443 family protein</fullName>
    </submittedName>
</protein>
<organism evidence="2 3">
    <name type="scientific">Staphylococcus pettenkoferi</name>
    <dbReference type="NCBI Taxonomy" id="170573"/>
    <lineage>
        <taxon>Bacteria</taxon>
        <taxon>Bacillati</taxon>
        <taxon>Bacillota</taxon>
        <taxon>Bacilli</taxon>
        <taxon>Bacillales</taxon>
        <taxon>Staphylococcaceae</taxon>
        <taxon>Staphylococcus</taxon>
    </lineage>
</organism>
<dbReference type="Proteomes" id="UP001072952">
    <property type="component" value="Unassembled WGS sequence"/>
</dbReference>
<reference evidence="2" key="2">
    <citation type="submission" date="2022-08" db="EMBL/GenBank/DDBJ databases">
        <authorList>
            <person name="Magnan C."/>
        </authorList>
    </citation>
    <scope>NUCLEOTIDE SEQUENCE</scope>
    <source>
        <strain evidence="2">NSP012P</strain>
    </source>
</reference>
<evidence type="ECO:0000256" key="1">
    <source>
        <dbReference type="SAM" id="Phobius"/>
    </source>
</evidence>
<gene>
    <name evidence="2" type="ORF">NW133_05950</name>
</gene>
<evidence type="ECO:0000313" key="2">
    <source>
        <dbReference type="EMBL" id="MCY1583069.1"/>
    </source>
</evidence>
<keyword evidence="1" id="KW-1133">Transmembrane helix</keyword>
<feature type="transmembrane region" description="Helical" evidence="1">
    <location>
        <begin position="149"/>
        <end position="168"/>
    </location>
</feature>
<feature type="transmembrane region" description="Helical" evidence="1">
    <location>
        <begin position="67"/>
        <end position="84"/>
    </location>
</feature>
<keyword evidence="1" id="KW-0472">Membrane</keyword>
<dbReference type="InterPro" id="IPR005915">
    <property type="entry name" value="Tandem_5TM"/>
</dbReference>
<dbReference type="NCBIfam" id="TIGR01218">
    <property type="entry name" value="Gpos_tandem_5TM"/>
    <property type="match status" value="1"/>
</dbReference>
<comment type="caution">
    <text evidence="2">The sequence shown here is derived from an EMBL/GenBank/DDBJ whole genome shotgun (WGS) entry which is preliminary data.</text>
</comment>
<feature type="transmembrane region" description="Helical" evidence="1">
    <location>
        <begin position="174"/>
        <end position="194"/>
    </location>
</feature>
<keyword evidence="1" id="KW-0812">Transmembrane</keyword>
<accession>A0ABT4BK63</accession>